<dbReference type="PIR" id="B71200">
    <property type="entry name" value="B71200"/>
</dbReference>
<dbReference type="EnsemblBacteria" id="BAA30993">
    <property type="protein sequence ID" value="BAA30993"/>
    <property type="gene ID" value="BAA30993"/>
</dbReference>
<dbReference type="EMBL" id="BA000001">
    <property type="protein sequence ID" value="BAA30993.1"/>
    <property type="molecule type" value="Genomic_DNA"/>
</dbReference>
<evidence type="ECO:0000313" key="2">
    <source>
        <dbReference type="Proteomes" id="UP000000752"/>
    </source>
</evidence>
<dbReference type="AlphaFoldDB" id="O59549"/>
<dbReference type="STRING" id="70601.gene:9378877"/>
<accession>O59549</accession>
<dbReference type="eggNOG" id="arCOG07150">
    <property type="taxonomic scope" value="Archaea"/>
</dbReference>
<dbReference type="KEGG" id="pho:PH1871"/>
<proteinExistence type="predicted"/>
<evidence type="ECO:0000313" key="1">
    <source>
        <dbReference type="EMBL" id="BAA30993.1"/>
    </source>
</evidence>
<reference evidence="1 2" key="1">
    <citation type="journal article" date="1998" name="DNA Res.">
        <title>Complete sequence and gene organization of the genome of a hyper-thermophilic archaebacterium, Pyrococcus horikoshii OT3.</title>
        <authorList>
            <person name="Kawarabayasi Y."/>
            <person name="Sawada M."/>
            <person name="Horikawa H."/>
            <person name="Haikawa Y."/>
            <person name="Hino Y."/>
            <person name="Yamamoto S."/>
            <person name="Sekine M."/>
            <person name="Baba S."/>
            <person name="Kosugi H."/>
            <person name="Hosoyama A."/>
            <person name="Nagai Y."/>
            <person name="Sakai M."/>
            <person name="Ogura K."/>
            <person name="Otuka R."/>
            <person name="Nakazawa H."/>
            <person name="Takamiya M."/>
            <person name="Ohfuku Y."/>
            <person name="Funahashi T."/>
            <person name="Tanaka T."/>
            <person name="Kudoh Y."/>
            <person name="Yamazaki J."/>
            <person name="Kushida N."/>
            <person name="Oguchi A."/>
            <person name="Aoki K."/>
            <person name="Nakamura Y."/>
            <person name="Robb T.F."/>
            <person name="Horikoshi K."/>
            <person name="Masuchi Y."/>
            <person name="Shizuya H."/>
            <person name="Kikuchi H."/>
        </authorList>
    </citation>
    <scope>NUCLEOTIDE SEQUENCE [LARGE SCALE GENOMIC DNA]</scope>
    <source>
        <strain evidence="2">ATCC 700860 / DSM 12428 / JCM 9974 / NBRC 100139 / OT-3</strain>
    </source>
</reference>
<dbReference type="Proteomes" id="UP000000752">
    <property type="component" value="Chromosome"/>
</dbReference>
<protein>
    <submittedName>
        <fullName evidence="1">Uncharacterized protein</fullName>
    </submittedName>
</protein>
<organism evidence="1 2">
    <name type="scientific">Pyrococcus horikoshii (strain ATCC 700860 / DSM 12428 / JCM 9974 / NBRC 100139 / OT-3)</name>
    <dbReference type="NCBI Taxonomy" id="70601"/>
    <lineage>
        <taxon>Archaea</taxon>
        <taxon>Methanobacteriati</taxon>
        <taxon>Methanobacteriota</taxon>
        <taxon>Thermococci</taxon>
        <taxon>Thermococcales</taxon>
        <taxon>Thermococcaceae</taxon>
        <taxon>Pyrococcus</taxon>
    </lineage>
</organism>
<gene>
    <name evidence="1" type="ordered locus">PH1871</name>
</gene>
<sequence>MNVMKTKGISIFLLLSVFLIGAGYVHYYIPNKSIFLVPDTYIYGELNDTVLIRVYWIGTDSKEYNIIKNSNLSIIGLDGFATLKKVGIKETLKYHDPMIRELTFGIYLTLNKMGIHERNVTLIIENKKERYHKELSAKWIFEVSPKQNHSLKITDMIELEVGFFGRNVSPECMFAVKNIGEQPLIILGVQYNVSNLQIGKISYVNSSNLDEVGKDKEEAIFPAEGLLLEPNESKVIIVHFKEGDFRYPKKPAAIRLKILYKTGDKVYSIPLLYTYEIVPIPTPEQLKE</sequence>
<name>O59549_PYRHO</name>
<keyword evidence="2" id="KW-1185">Reference proteome</keyword>